<dbReference type="Gene3D" id="1.10.1760.20">
    <property type="match status" value="1"/>
</dbReference>
<keyword evidence="3" id="KW-1133">Transmembrane helix</keyword>
<evidence type="ECO:0000256" key="2">
    <source>
        <dbReference type="PIRNR" id="PIRNR016661"/>
    </source>
</evidence>
<gene>
    <name evidence="4" type="ORF">IV74_GL001621</name>
</gene>
<feature type="transmembrane region" description="Helical" evidence="3">
    <location>
        <begin position="144"/>
        <end position="171"/>
    </location>
</feature>
<evidence type="ECO:0000313" key="4">
    <source>
        <dbReference type="EMBL" id="KRN57673.1"/>
    </source>
</evidence>
<comment type="similarity">
    <text evidence="1 2">Belongs to the BioY family.</text>
</comment>
<accession>A0A0R2HY29</accession>
<evidence type="ECO:0000313" key="5">
    <source>
        <dbReference type="Proteomes" id="UP000051658"/>
    </source>
</evidence>
<feature type="transmembrane region" description="Helical" evidence="3">
    <location>
        <begin position="110"/>
        <end position="132"/>
    </location>
</feature>
<keyword evidence="2" id="KW-0813">Transport</keyword>
<reference evidence="4 5" key="1">
    <citation type="journal article" date="2015" name="Genome Announc.">
        <title>Expanding the biotechnology potential of lactobacilli through comparative genomics of 213 strains and associated genera.</title>
        <authorList>
            <person name="Sun Z."/>
            <person name="Harris H.M."/>
            <person name="McCann A."/>
            <person name="Guo C."/>
            <person name="Argimon S."/>
            <person name="Zhang W."/>
            <person name="Yang X."/>
            <person name="Jeffery I.B."/>
            <person name="Cooney J.C."/>
            <person name="Kagawa T.F."/>
            <person name="Liu W."/>
            <person name="Song Y."/>
            <person name="Salvetti E."/>
            <person name="Wrobel A."/>
            <person name="Rasinkangas P."/>
            <person name="Parkhill J."/>
            <person name="Rea M.C."/>
            <person name="O'Sullivan O."/>
            <person name="Ritari J."/>
            <person name="Douillard F.P."/>
            <person name="Paul Ross R."/>
            <person name="Yang R."/>
            <person name="Briner A.E."/>
            <person name="Felis G.E."/>
            <person name="de Vos W.M."/>
            <person name="Barrangou R."/>
            <person name="Klaenhammer T.R."/>
            <person name="Caufield P.W."/>
            <person name="Cui Y."/>
            <person name="Zhang H."/>
            <person name="O'Toole P.W."/>
        </authorList>
    </citation>
    <scope>NUCLEOTIDE SEQUENCE [LARGE SCALE GENOMIC DNA]</scope>
    <source>
        <strain evidence="4 5">DSM 20623</strain>
    </source>
</reference>
<dbReference type="eggNOG" id="COG1268">
    <property type="taxonomic scope" value="Bacteria"/>
</dbReference>
<name>A0A0R2HY29_CARDV</name>
<dbReference type="PATRIC" id="fig|1449336.4.peg.1653"/>
<dbReference type="RefSeq" id="WP_034571644.1">
    <property type="nucleotide sequence ID" value="NZ_JQBS01000003.1"/>
</dbReference>
<keyword evidence="3" id="KW-0812">Transmembrane</keyword>
<dbReference type="GO" id="GO:0005886">
    <property type="term" value="C:plasma membrane"/>
    <property type="evidence" value="ECO:0007669"/>
    <property type="project" value="UniProtKB-SubCell"/>
</dbReference>
<feature type="transmembrane region" description="Helical" evidence="3">
    <location>
        <begin position="33"/>
        <end position="49"/>
    </location>
</feature>
<keyword evidence="2" id="KW-1003">Cell membrane</keyword>
<dbReference type="InterPro" id="IPR003784">
    <property type="entry name" value="BioY"/>
</dbReference>
<feature type="transmembrane region" description="Helical" evidence="3">
    <location>
        <begin position="9"/>
        <end position="27"/>
    </location>
</feature>
<dbReference type="PIRSF" id="PIRSF016661">
    <property type="entry name" value="BioY"/>
    <property type="match status" value="1"/>
</dbReference>
<dbReference type="GeneID" id="89588057"/>
<evidence type="ECO:0000256" key="1">
    <source>
        <dbReference type="ARBA" id="ARBA00010692"/>
    </source>
</evidence>
<dbReference type="Pfam" id="PF02632">
    <property type="entry name" value="BioY"/>
    <property type="match status" value="1"/>
</dbReference>
<protein>
    <recommendedName>
        <fullName evidence="2">Biotin transporter</fullName>
    </recommendedName>
</protein>
<feature type="transmembrane region" description="Helical" evidence="3">
    <location>
        <begin position="56"/>
        <end position="78"/>
    </location>
</feature>
<proteinExistence type="inferred from homology"/>
<evidence type="ECO:0000256" key="3">
    <source>
        <dbReference type="SAM" id="Phobius"/>
    </source>
</evidence>
<dbReference type="EMBL" id="JQBS01000003">
    <property type="protein sequence ID" value="KRN57673.1"/>
    <property type="molecule type" value="Genomic_DNA"/>
</dbReference>
<dbReference type="Proteomes" id="UP000051658">
    <property type="component" value="Unassembled WGS sequence"/>
</dbReference>
<dbReference type="PANTHER" id="PTHR34295:SF1">
    <property type="entry name" value="BIOTIN TRANSPORTER BIOY"/>
    <property type="match status" value="1"/>
</dbReference>
<comment type="caution">
    <text evidence="4">The sequence shown here is derived from an EMBL/GenBank/DDBJ whole genome shotgun (WGS) entry which is preliminary data.</text>
</comment>
<dbReference type="GO" id="GO:0015225">
    <property type="term" value="F:biotin transmembrane transporter activity"/>
    <property type="evidence" value="ECO:0007669"/>
    <property type="project" value="UniProtKB-UniRule"/>
</dbReference>
<keyword evidence="2 3" id="KW-0472">Membrane</keyword>
<keyword evidence="5" id="KW-1185">Reference proteome</keyword>
<sequence>MKLTTKDRIQIALCTALLSISSLIMIPIGPIPITLQVLFLILIPALLGAKKGMLTIGLYLVLGLVGFPVFAGGMGGLQSLLKPSFGYLIGGFVIAAMIGSVANKNASFKSLVTISVISIPVLYIIGISYAYFLMNIVLETPISLSVLITTSISVFLPLDIIKAIVASFLAVRIRKAVGIKTIVS</sequence>
<organism evidence="4 5">
    <name type="scientific">Carnobacterium divergens DSM 20623</name>
    <dbReference type="NCBI Taxonomy" id="1449336"/>
    <lineage>
        <taxon>Bacteria</taxon>
        <taxon>Bacillati</taxon>
        <taxon>Bacillota</taxon>
        <taxon>Bacilli</taxon>
        <taxon>Lactobacillales</taxon>
        <taxon>Carnobacteriaceae</taxon>
        <taxon>Carnobacterium</taxon>
    </lineage>
</organism>
<dbReference type="AlphaFoldDB" id="A0A0R2HY29"/>
<feature type="transmembrane region" description="Helical" evidence="3">
    <location>
        <begin position="84"/>
        <end position="103"/>
    </location>
</feature>
<dbReference type="PANTHER" id="PTHR34295">
    <property type="entry name" value="BIOTIN TRANSPORTER BIOY"/>
    <property type="match status" value="1"/>
</dbReference>
<comment type="subcellular location">
    <subcellularLocation>
        <location evidence="2">Cell membrane</location>
        <topology evidence="2">Multi-pass membrane protein</topology>
    </subcellularLocation>
</comment>